<organism evidence="2 3">
    <name type="scientific">Comamonas thiooxydans</name>
    <dbReference type="NCBI Taxonomy" id="363952"/>
    <lineage>
        <taxon>Bacteria</taxon>
        <taxon>Pseudomonadati</taxon>
        <taxon>Pseudomonadota</taxon>
        <taxon>Betaproteobacteria</taxon>
        <taxon>Burkholderiales</taxon>
        <taxon>Comamonadaceae</taxon>
        <taxon>Comamonas</taxon>
    </lineage>
</organism>
<dbReference type="AlphaFoldDB" id="A0AA42Q559"/>
<proteinExistence type="predicted"/>
<feature type="signal peptide" evidence="1">
    <location>
        <begin position="1"/>
        <end position="19"/>
    </location>
</feature>
<comment type="caution">
    <text evidence="2">The sequence shown here is derived from an EMBL/GenBank/DDBJ whole genome shotgun (WGS) entry which is preliminary data.</text>
</comment>
<evidence type="ECO:0000313" key="3">
    <source>
        <dbReference type="Proteomes" id="UP001161065"/>
    </source>
</evidence>
<evidence type="ECO:0000313" key="2">
    <source>
        <dbReference type="EMBL" id="MDH1337447.1"/>
    </source>
</evidence>
<dbReference type="Proteomes" id="UP001161065">
    <property type="component" value="Unassembled WGS sequence"/>
</dbReference>
<name>A0AA42Q559_9BURK</name>
<sequence>MRTKAIAVVIAAICATSLALDCFGQNSKFVASEVNRAASESLKIYRRHGMAGLKGAVLECWQQPRDFCLYLDVASQRITATANRSGTAVDKYFFTSTAMERAHGWLSLNTRSAKANVQYLQAVEQIMDSLLSSHQEKMIHSGQ</sequence>
<protein>
    <submittedName>
        <fullName evidence="2">Uncharacterized protein</fullName>
    </submittedName>
</protein>
<dbReference type="RefSeq" id="WP_280009612.1">
    <property type="nucleotide sequence ID" value="NZ_JAOCEK010000040.1"/>
</dbReference>
<feature type="chain" id="PRO_5041469962" evidence="1">
    <location>
        <begin position="20"/>
        <end position="143"/>
    </location>
</feature>
<gene>
    <name evidence="2" type="ORF">N5D63_25240</name>
</gene>
<accession>A0AA42Q559</accession>
<keyword evidence="1" id="KW-0732">Signal</keyword>
<reference evidence="2" key="1">
    <citation type="submission" date="2022-09" db="EMBL/GenBank/DDBJ databases">
        <title>Intensive care unit water sources are persistently colonized with multi-drug resistant bacteria and are the site of extensive horizontal gene transfer of antibiotic resistance genes.</title>
        <authorList>
            <person name="Diorio-Toth L."/>
        </authorList>
    </citation>
    <scope>NUCLEOTIDE SEQUENCE</scope>
    <source>
        <strain evidence="2">GD03832</strain>
    </source>
</reference>
<evidence type="ECO:0000256" key="1">
    <source>
        <dbReference type="SAM" id="SignalP"/>
    </source>
</evidence>
<dbReference type="EMBL" id="JAOCEK010000040">
    <property type="protein sequence ID" value="MDH1337447.1"/>
    <property type="molecule type" value="Genomic_DNA"/>
</dbReference>